<sequence>MSDSDKGQQIMVALMERGPLVKTPIYWDKVYYPPGLLASFLHTPYSKASPAWEILSSTLASDAFSILVPCLQE</sequence>
<gene>
    <name evidence="1" type="ORF">rCG_46513</name>
</gene>
<reference evidence="1 2" key="1">
    <citation type="submission" date="2005-09" db="EMBL/GenBank/DDBJ databases">
        <authorList>
            <person name="Mural R.J."/>
            <person name="Li P.W."/>
            <person name="Adams M.D."/>
            <person name="Amanatides P.G."/>
            <person name="Baden-Tillson H."/>
            <person name="Barnstead M."/>
            <person name="Chin S.H."/>
            <person name="Dew I."/>
            <person name="Evans C.A."/>
            <person name="Ferriera S."/>
            <person name="Flanigan M."/>
            <person name="Fosler C."/>
            <person name="Glodek A."/>
            <person name="Gu Z."/>
            <person name="Holt R.A."/>
            <person name="Jennings D."/>
            <person name="Kraft C.L."/>
            <person name="Lu F."/>
            <person name="Nguyen T."/>
            <person name="Nusskern D.R."/>
            <person name="Pfannkoch C.M."/>
            <person name="Sitter C."/>
            <person name="Sutton G.G."/>
            <person name="Venter J.C."/>
            <person name="Wang Z."/>
            <person name="Woodage T."/>
            <person name="Zheng X.H."/>
            <person name="Zhong F."/>
        </authorList>
    </citation>
    <scope>NUCLEOTIDE SEQUENCE [LARGE SCALE GENOMIC DNA]</scope>
    <source>
        <strain>BN</strain>
        <strain evidence="2">Sprague-Dawley</strain>
    </source>
</reference>
<dbReference type="AlphaFoldDB" id="A6IDE9"/>
<protein>
    <submittedName>
        <fullName evidence="1">RCG46513</fullName>
    </submittedName>
</protein>
<accession>A6IDE9</accession>
<name>A6IDE9_RAT</name>
<evidence type="ECO:0000313" key="2">
    <source>
        <dbReference type="Proteomes" id="UP000234681"/>
    </source>
</evidence>
<evidence type="ECO:0000313" key="1">
    <source>
        <dbReference type="EMBL" id="EDM09348.1"/>
    </source>
</evidence>
<dbReference type="Proteomes" id="UP000234681">
    <property type="component" value="Chromosome 13"/>
</dbReference>
<dbReference type="EMBL" id="CH473958">
    <property type="protein sequence ID" value="EDM09348.1"/>
    <property type="molecule type" value="Genomic_DNA"/>
</dbReference>
<proteinExistence type="predicted"/>
<organism evidence="1 2">
    <name type="scientific">Rattus norvegicus</name>
    <name type="common">Rat</name>
    <dbReference type="NCBI Taxonomy" id="10116"/>
    <lineage>
        <taxon>Eukaryota</taxon>
        <taxon>Metazoa</taxon>
        <taxon>Chordata</taxon>
        <taxon>Craniata</taxon>
        <taxon>Vertebrata</taxon>
        <taxon>Euteleostomi</taxon>
        <taxon>Mammalia</taxon>
        <taxon>Eutheria</taxon>
        <taxon>Euarchontoglires</taxon>
        <taxon>Glires</taxon>
        <taxon>Rodentia</taxon>
        <taxon>Myomorpha</taxon>
        <taxon>Muroidea</taxon>
        <taxon>Muridae</taxon>
        <taxon>Murinae</taxon>
        <taxon>Rattus</taxon>
    </lineage>
</organism>